<evidence type="ECO:0000256" key="2">
    <source>
        <dbReference type="ARBA" id="ARBA00023295"/>
    </source>
</evidence>
<keyword evidence="2" id="KW-0326">Glycosidase</keyword>
<dbReference type="InterPro" id="IPR036452">
    <property type="entry name" value="Ribo_hydro-like"/>
</dbReference>
<dbReference type="Gene3D" id="3.90.245.10">
    <property type="entry name" value="Ribonucleoside hydrolase-like"/>
    <property type="match status" value="1"/>
</dbReference>
<dbReference type="InterPro" id="IPR023186">
    <property type="entry name" value="IUNH"/>
</dbReference>
<comment type="caution">
    <text evidence="4">The sequence shown here is derived from an EMBL/GenBank/DDBJ whole genome shotgun (WGS) entry which is preliminary data.</text>
</comment>
<accession>A0ABN2UD50</accession>
<dbReference type="RefSeq" id="WP_344666870.1">
    <property type="nucleotide sequence ID" value="NZ_BAAAQN010000020.1"/>
</dbReference>
<sequence length="324" mass="34254">MPRRPLVLDSDPGLDDAAALHYLLARPEWELLAYTAVGGNVPVDLTFRNARALAAAFGIDHDVPVYRGAGRPISRVPIGGDFHGASGLGSAELPDSAVPEQQSLAPLELLRLSHVYENELTVVATGPLTNIAAALILDPEFARRVAHLVFMGGAALVPGNITSVAEFNIWADPDAADLVVASGIPYTMVGLDVTHHAPLTADDVAKIDAAGTDHARLTAALLRDYLNAYLTFTGRDHGFLHDPLAIGVASDESFAEVRTGCVVVGTDLGLHRGQTVFIPDDAAQTPFLTEATRARTAVKGNVAVAPGRSLFPADFVSRLRQPLQ</sequence>
<evidence type="ECO:0000313" key="4">
    <source>
        <dbReference type="EMBL" id="GAA2033276.1"/>
    </source>
</evidence>
<keyword evidence="5" id="KW-1185">Reference proteome</keyword>
<organism evidence="4 5">
    <name type="scientific">Catenulispora yoronensis</name>
    <dbReference type="NCBI Taxonomy" id="450799"/>
    <lineage>
        <taxon>Bacteria</taxon>
        <taxon>Bacillati</taxon>
        <taxon>Actinomycetota</taxon>
        <taxon>Actinomycetes</taxon>
        <taxon>Catenulisporales</taxon>
        <taxon>Catenulisporaceae</taxon>
        <taxon>Catenulispora</taxon>
    </lineage>
</organism>
<feature type="domain" description="Inosine/uridine-preferring nucleoside hydrolase" evidence="3">
    <location>
        <begin position="6"/>
        <end position="282"/>
    </location>
</feature>
<dbReference type="Pfam" id="PF01156">
    <property type="entry name" value="IU_nuc_hydro"/>
    <property type="match status" value="1"/>
</dbReference>
<dbReference type="GO" id="GO:0016787">
    <property type="term" value="F:hydrolase activity"/>
    <property type="evidence" value="ECO:0007669"/>
    <property type="project" value="UniProtKB-KW"/>
</dbReference>
<dbReference type="PANTHER" id="PTHR12304:SF4">
    <property type="entry name" value="URIDINE NUCLEOSIDASE"/>
    <property type="match status" value="1"/>
</dbReference>
<dbReference type="PANTHER" id="PTHR12304">
    <property type="entry name" value="INOSINE-URIDINE PREFERRING NUCLEOSIDE HYDROLASE"/>
    <property type="match status" value="1"/>
</dbReference>
<name>A0ABN2UD50_9ACTN</name>
<dbReference type="SUPFAM" id="SSF53590">
    <property type="entry name" value="Nucleoside hydrolase"/>
    <property type="match status" value="1"/>
</dbReference>
<dbReference type="InterPro" id="IPR001910">
    <property type="entry name" value="Inosine/uridine_hydrolase_dom"/>
</dbReference>
<evidence type="ECO:0000313" key="5">
    <source>
        <dbReference type="Proteomes" id="UP001500751"/>
    </source>
</evidence>
<reference evidence="4 5" key="1">
    <citation type="journal article" date="2019" name="Int. J. Syst. Evol. Microbiol.">
        <title>The Global Catalogue of Microorganisms (GCM) 10K type strain sequencing project: providing services to taxonomists for standard genome sequencing and annotation.</title>
        <authorList>
            <consortium name="The Broad Institute Genomics Platform"/>
            <consortium name="The Broad Institute Genome Sequencing Center for Infectious Disease"/>
            <person name="Wu L."/>
            <person name="Ma J."/>
        </authorList>
    </citation>
    <scope>NUCLEOTIDE SEQUENCE [LARGE SCALE GENOMIC DNA]</scope>
    <source>
        <strain evidence="4 5">JCM 16014</strain>
    </source>
</reference>
<protein>
    <submittedName>
        <fullName evidence="4">Nucleoside hydrolase</fullName>
    </submittedName>
</protein>
<gene>
    <name evidence="4" type="ORF">GCM10009839_37020</name>
</gene>
<evidence type="ECO:0000256" key="1">
    <source>
        <dbReference type="ARBA" id="ARBA00022801"/>
    </source>
</evidence>
<dbReference type="EMBL" id="BAAAQN010000020">
    <property type="protein sequence ID" value="GAA2033276.1"/>
    <property type="molecule type" value="Genomic_DNA"/>
</dbReference>
<dbReference type="Proteomes" id="UP001500751">
    <property type="component" value="Unassembled WGS sequence"/>
</dbReference>
<proteinExistence type="predicted"/>
<keyword evidence="1 4" id="KW-0378">Hydrolase</keyword>
<evidence type="ECO:0000259" key="3">
    <source>
        <dbReference type="Pfam" id="PF01156"/>
    </source>
</evidence>